<feature type="compositionally biased region" description="Gly residues" evidence="19">
    <location>
        <begin position="520"/>
        <end position="542"/>
    </location>
</feature>
<dbReference type="CDD" id="cd06877">
    <property type="entry name" value="PX_SNX14"/>
    <property type="match status" value="1"/>
</dbReference>
<dbReference type="Pfam" id="PF00787">
    <property type="entry name" value="PX"/>
    <property type="match status" value="1"/>
</dbReference>
<dbReference type="PROSITE" id="PS51207">
    <property type="entry name" value="PXA"/>
    <property type="match status" value="1"/>
</dbReference>
<evidence type="ECO:0000256" key="3">
    <source>
        <dbReference type="ARBA" id="ARBA00004642"/>
    </source>
</evidence>
<evidence type="ECO:0000259" key="23">
    <source>
        <dbReference type="PROSITE" id="PS51207"/>
    </source>
</evidence>
<dbReference type="SMART" id="SM00315">
    <property type="entry name" value="RGS"/>
    <property type="match status" value="1"/>
</dbReference>
<dbReference type="InterPro" id="IPR036871">
    <property type="entry name" value="PX_dom_sf"/>
</dbReference>
<dbReference type="SMART" id="SM00312">
    <property type="entry name" value="PX"/>
    <property type="match status" value="1"/>
</dbReference>
<dbReference type="Gene3D" id="1.10.167.10">
    <property type="entry name" value="Regulator of G-protein Signalling 4, domain 2"/>
    <property type="match status" value="1"/>
</dbReference>
<keyword evidence="13 18" id="KW-0694">RNA-binding</keyword>
<keyword evidence="17" id="KW-0687">Ribonucleoprotein</keyword>
<evidence type="ECO:0000256" key="14">
    <source>
        <dbReference type="ARBA" id="ARBA00022990"/>
    </source>
</evidence>
<evidence type="ECO:0000313" key="24">
    <source>
        <dbReference type="EMBL" id="KAK1793281.1"/>
    </source>
</evidence>
<evidence type="ECO:0000256" key="6">
    <source>
        <dbReference type="ARBA" id="ARBA00022499"/>
    </source>
</evidence>
<dbReference type="GO" id="GO:0097352">
    <property type="term" value="P:autophagosome maturation"/>
    <property type="evidence" value="ECO:0007669"/>
    <property type="project" value="TreeGrafter"/>
</dbReference>
<dbReference type="InterPro" id="IPR037892">
    <property type="entry name" value="SNX14_RGS"/>
</dbReference>
<accession>A0AAD8Z6B9</accession>
<dbReference type="PANTHER" id="PTHR22775">
    <property type="entry name" value="SORTING NEXIN"/>
    <property type="match status" value="1"/>
</dbReference>
<protein>
    <recommendedName>
        <fullName evidence="26">Sorting nexin 14</fullName>
    </recommendedName>
</protein>
<dbReference type="InterPro" id="IPR037436">
    <property type="entry name" value="SNX14_PX"/>
</dbReference>
<dbReference type="GO" id="GO:0006397">
    <property type="term" value="P:mRNA processing"/>
    <property type="evidence" value="ECO:0007669"/>
    <property type="project" value="UniProtKB-KW"/>
</dbReference>
<sequence>MATEHINGNGTEEPMETSAAVTHSEHFQTLLDAGLPRKVAVKLDEIYIAGLVSHSDLDDRAIEALKEFNEEGALQVLVQFKDSDLSHVQNKSAFLCGVMKTYRQREKQGTKVSDSNKGPDEAKIKALLERTGYTLDVTTGQRKYGGPPPESTHSGGQPTVGTEIFVGKIPRDLFEDELVPLFEKAGPIWDLRLMMDPLSGLNRGYAFVTFCTKEAAQEAVKLCNNNEIRPGKHIGVCISVANNRLFVGSIPKSKTKEQIVEEFAKVTEGLNDVILYHQPDDKKKNRGFCFLEYEDHKTAAQARRRLMSGKVKVWGNVVTVEWADPIEDPDPEVMAKVKVLFVRNLTSTVSEELLEKTFSQFGKLERVKKLKDYAFIHFEDRDGAVKALAEMNGKDLEGEQIEIVFAKPPDQKRKERKAQRQAAKTQMYDDYYYYYGPPHMPPPTRVRGRGGRGGFSYPHDYYGYEDYYDYYGYDYHNYRGGYEDPYYGYEDFQAQGRGRGGRGARGSSLTRGRGTSTARGRGGFSQRGGPGASRGTRGGSRGGAQQRGHVNVYIDSAFKEYEAETGSFERDGPAVSCVLLFTYPPASIYYSIKQPEQQELFPLAHSCAVCGKIKCKRHRPTLLLENYQPWLDLKVHSKVDASLSEILELVLENFVYPWYRDVTDDEAFVDELRLTLRFVTAVLVRRAQRIKCSLHCLLSCALQVNIPSLITLKLLKVAMKHIEIIAKARQKVNSEDLQQAALEEYGPDLHFALRSRRDELLYLRKLTEMLFPYILPPKATDCRSLTLLIREVLAGSVILPSMDYLADPDTVNHLLLIFIDNSPMMSHYSQRLPLNLPLRLSHSCKSMQMRVVGNLLSVSLGQVLKLELQEIREQQDLLFRFMNFLKQEGAVHVLQFCLTVEEFNDKILCPELSDTEKLMLHEEVKKIYETYCLDESVDKIRFDPFIVEEIKNIAEGPYDGVVKLQTMRCLFEAYEHVLSLLENVFTPMFCHSDEYFRQLLRGAESPIRNSRLSRNSFRNTSKRGESFGISRIGSKIKGVFKSTTMEGAMLPSCGPAEGEDDMVEEAIMVMEDDSPMEVVSTPSTPRNLAAWCITIPYVDLFDDDVKKERIPVYCIDVERNDRRAVGHETEHWSVYRRYLEFYVLESKLTEFHGSFPDAQLPSKRIIGPKNYEFLTSKREEFQEYLQKLLQHPELSNSQLLADFLSPHSMESQFHDKMLPDVNLGKIIKSVPSKLIKEKGQHLETFIQAFFNSCESPKPKPSRPELTILSPTSENNKKASLCRVVFHMPDWLHHLLMSGRILFKNTLEAYADYYLQNKLDQVFQEHRVVSLITLLRDAVFCENSEPRSFEDKQKRAKKTFEEMKNYIPGTERNICIFLMDIEHSPLDVSTHLYLLYMQHPTVMSATTLPRETLSPIP</sequence>
<feature type="domain" description="PXA" evidence="23">
    <location>
        <begin position="636"/>
        <end position="823"/>
    </location>
</feature>
<dbReference type="InterPro" id="IPR041337">
    <property type="entry name" value="hnRNP_Q_AcD"/>
</dbReference>
<feature type="domain" description="RRM" evidence="20">
    <location>
        <begin position="243"/>
        <end position="325"/>
    </location>
</feature>
<proteinExistence type="inferred from homology"/>
<evidence type="ECO:0000256" key="13">
    <source>
        <dbReference type="ARBA" id="ARBA00022884"/>
    </source>
</evidence>
<evidence type="ECO:0000256" key="15">
    <source>
        <dbReference type="ARBA" id="ARBA00023187"/>
    </source>
</evidence>
<keyword evidence="8" id="KW-0747">Spliceosome</keyword>
<dbReference type="GO" id="GO:0005681">
    <property type="term" value="C:spliceosomal complex"/>
    <property type="evidence" value="ECO:0007669"/>
    <property type="project" value="UniProtKB-KW"/>
</dbReference>
<dbReference type="Pfam" id="PF00615">
    <property type="entry name" value="RGS"/>
    <property type="match status" value="1"/>
</dbReference>
<dbReference type="GO" id="GO:0005770">
    <property type="term" value="C:late endosome"/>
    <property type="evidence" value="ECO:0007669"/>
    <property type="project" value="TreeGrafter"/>
</dbReference>
<dbReference type="GO" id="GO:0003723">
    <property type="term" value="F:RNA binding"/>
    <property type="evidence" value="ECO:0007669"/>
    <property type="project" value="UniProtKB-UniRule"/>
</dbReference>
<dbReference type="GO" id="GO:0080025">
    <property type="term" value="F:phosphatidylinositol-3,5-bisphosphate binding"/>
    <property type="evidence" value="ECO:0007669"/>
    <property type="project" value="InterPro"/>
</dbReference>
<dbReference type="CDD" id="cd12483">
    <property type="entry name" value="RRM1_hnRNPQ"/>
    <property type="match status" value="1"/>
</dbReference>
<evidence type="ECO:0000256" key="2">
    <source>
        <dbReference type="ARBA" id="ARBA00004496"/>
    </source>
</evidence>
<dbReference type="SUPFAM" id="SSF48097">
    <property type="entry name" value="Regulator of G-protein signaling, RGS"/>
    <property type="match status" value="1"/>
</dbReference>
<dbReference type="Pfam" id="PF00076">
    <property type="entry name" value="RRM_1"/>
    <property type="match status" value="3"/>
</dbReference>
<dbReference type="Proteomes" id="UP001239994">
    <property type="component" value="Unassembled WGS sequence"/>
</dbReference>
<keyword evidence="9" id="KW-0677">Repeat</keyword>
<evidence type="ECO:0000256" key="11">
    <source>
        <dbReference type="ARBA" id="ARBA00022843"/>
    </source>
</evidence>
<dbReference type="PROSITE" id="PS50102">
    <property type="entry name" value="RRM"/>
    <property type="match status" value="3"/>
</dbReference>
<keyword evidence="25" id="KW-1185">Reference proteome</keyword>
<dbReference type="FunFam" id="3.30.70.330:FF:000023">
    <property type="entry name" value="Heterogeneous nuclear ribonucleoprotein q isoform"/>
    <property type="match status" value="1"/>
</dbReference>
<dbReference type="SUPFAM" id="SSF64268">
    <property type="entry name" value="PX domain"/>
    <property type="match status" value="1"/>
</dbReference>
<keyword evidence="16" id="KW-0539">Nucleus</keyword>
<dbReference type="SMART" id="SM00360">
    <property type="entry name" value="RRM"/>
    <property type="match status" value="3"/>
</dbReference>
<dbReference type="FunFam" id="3.30.70.330:FF:000024">
    <property type="entry name" value="Heterogeneous nuclear ribonucleoprotein q isoform"/>
    <property type="match status" value="1"/>
</dbReference>
<evidence type="ECO:0000259" key="21">
    <source>
        <dbReference type="PROSITE" id="PS50132"/>
    </source>
</evidence>
<dbReference type="PROSITE" id="PS50132">
    <property type="entry name" value="RGS"/>
    <property type="match status" value="1"/>
</dbReference>
<name>A0AAD8Z6B9_9TELE</name>
<dbReference type="GO" id="GO:0008380">
    <property type="term" value="P:RNA splicing"/>
    <property type="evidence" value="ECO:0007669"/>
    <property type="project" value="UniProtKB-KW"/>
</dbReference>
<dbReference type="CDD" id="cd08722">
    <property type="entry name" value="RGS_SNX14"/>
    <property type="match status" value="1"/>
</dbReference>
<dbReference type="NCBIfam" id="TIGR01648">
    <property type="entry name" value="hnRNP-R-Q"/>
    <property type="match status" value="1"/>
</dbReference>
<evidence type="ECO:0000313" key="25">
    <source>
        <dbReference type="Proteomes" id="UP001239994"/>
    </source>
</evidence>
<dbReference type="InterPro" id="IPR003114">
    <property type="entry name" value="Phox_assoc"/>
</dbReference>
<dbReference type="InterPro" id="IPR034548">
    <property type="entry name" value="hnRNPQ_RRM2"/>
</dbReference>
<evidence type="ECO:0000256" key="1">
    <source>
        <dbReference type="ARBA" id="ARBA00004144"/>
    </source>
</evidence>
<dbReference type="Pfam" id="PF02194">
    <property type="entry name" value="PXA"/>
    <property type="match status" value="1"/>
</dbReference>
<evidence type="ECO:0000256" key="7">
    <source>
        <dbReference type="ARBA" id="ARBA00022664"/>
    </source>
</evidence>
<evidence type="ECO:0008006" key="26">
    <source>
        <dbReference type="Google" id="ProtNLM"/>
    </source>
</evidence>
<evidence type="ECO:0000256" key="8">
    <source>
        <dbReference type="ARBA" id="ARBA00022728"/>
    </source>
</evidence>
<dbReference type="Gene3D" id="3.30.1520.10">
    <property type="entry name" value="Phox-like domain"/>
    <property type="match status" value="1"/>
</dbReference>
<dbReference type="InterPro" id="IPR013937">
    <property type="entry name" value="Sorting_nexin_C"/>
</dbReference>
<evidence type="ECO:0000256" key="17">
    <source>
        <dbReference type="ARBA" id="ARBA00023274"/>
    </source>
</evidence>
<feature type="region of interest" description="Disordered" evidence="19">
    <location>
        <begin position="138"/>
        <end position="160"/>
    </location>
</feature>
<keyword evidence="15" id="KW-0508">mRNA splicing</keyword>
<dbReference type="InterPro" id="IPR000504">
    <property type="entry name" value="RRM_dom"/>
</dbReference>
<keyword evidence="14" id="KW-0007">Acetylation</keyword>
<evidence type="ECO:0000259" key="22">
    <source>
        <dbReference type="PROSITE" id="PS50195"/>
    </source>
</evidence>
<keyword evidence="10" id="KW-0256">Endoplasmic reticulum</keyword>
<evidence type="ECO:0000256" key="10">
    <source>
        <dbReference type="ARBA" id="ARBA00022824"/>
    </source>
</evidence>
<feature type="region of interest" description="Disordered" evidence="19">
    <location>
        <begin position="493"/>
        <end position="546"/>
    </location>
</feature>
<gene>
    <name evidence="24" type="ORF">P4O66_011667</name>
</gene>
<keyword evidence="5" id="KW-0963">Cytoplasm</keyword>
<dbReference type="InterPro" id="IPR036305">
    <property type="entry name" value="RGS_sf"/>
</dbReference>
<reference evidence="24" key="1">
    <citation type="submission" date="2023-03" db="EMBL/GenBank/DDBJ databases">
        <title>Electrophorus voltai genome.</title>
        <authorList>
            <person name="Bian C."/>
        </authorList>
    </citation>
    <scope>NUCLEOTIDE SEQUENCE</scope>
    <source>
        <strain evidence="24">CB-2022</strain>
        <tissue evidence="24">Muscle</tissue>
    </source>
</reference>
<feature type="domain" description="RRM" evidence="20">
    <location>
        <begin position="338"/>
        <end position="408"/>
    </location>
</feature>
<keyword evidence="11" id="KW-0832">Ubl conjugation</keyword>
<dbReference type="InterPro" id="IPR016137">
    <property type="entry name" value="RGS"/>
</dbReference>
<dbReference type="InterPro" id="IPR001683">
    <property type="entry name" value="PX_dom"/>
</dbReference>
<organism evidence="24 25">
    <name type="scientific">Electrophorus voltai</name>
    <dbReference type="NCBI Taxonomy" id="2609070"/>
    <lineage>
        <taxon>Eukaryota</taxon>
        <taxon>Metazoa</taxon>
        <taxon>Chordata</taxon>
        <taxon>Craniata</taxon>
        <taxon>Vertebrata</taxon>
        <taxon>Euteleostomi</taxon>
        <taxon>Actinopterygii</taxon>
        <taxon>Neopterygii</taxon>
        <taxon>Teleostei</taxon>
        <taxon>Ostariophysi</taxon>
        <taxon>Gymnotiformes</taxon>
        <taxon>Gymnotoidei</taxon>
        <taxon>Gymnotidae</taxon>
        <taxon>Electrophorus</taxon>
    </lineage>
</organism>
<evidence type="ECO:0000256" key="18">
    <source>
        <dbReference type="PROSITE-ProRule" id="PRU00176"/>
    </source>
</evidence>
<dbReference type="InterPro" id="IPR006535">
    <property type="entry name" value="HnRNP_R/Q_splicing_fac"/>
</dbReference>
<comment type="similarity">
    <text evidence="4">Belongs to the sorting nexin family.</text>
</comment>
<evidence type="ECO:0000256" key="16">
    <source>
        <dbReference type="ARBA" id="ARBA00023242"/>
    </source>
</evidence>
<dbReference type="SMART" id="SM00313">
    <property type="entry name" value="PXA"/>
    <property type="match status" value="1"/>
</dbReference>
<feature type="domain" description="RRM" evidence="20">
    <location>
        <begin position="162"/>
        <end position="241"/>
    </location>
</feature>
<dbReference type="CDD" id="cd12495">
    <property type="entry name" value="RRM3_hnRNPQ"/>
    <property type="match status" value="1"/>
</dbReference>
<dbReference type="Pfam" id="PF08628">
    <property type="entry name" value="Nexin_C"/>
    <property type="match status" value="1"/>
</dbReference>
<feature type="compositionally biased region" description="Low complexity" evidence="19">
    <location>
        <begin position="505"/>
        <end position="519"/>
    </location>
</feature>
<dbReference type="InterPro" id="IPR012677">
    <property type="entry name" value="Nucleotide-bd_a/b_plait_sf"/>
</dbReference>
<dbReference type="CDD" id="cd12489">
    <property type="entry name" value="RRM2_hnRNPQ"/>
    <property type="match status" value="1"/>
</dbReference>
<evidence type="ECO:0000256" key="9">
    <source>
        <dbReference type="ARBA" id="ARBA00022737"/>
    </source>
</evidence>
<keyword evidence="12" id="KW-0492">Microsome</keyword>
<evidence type="ECO:0000259" key="20">
    <source>
        <dbReference type="PROSITE" id="PS50102"/>
    </source>
</evidence>
<dbReference type="InterPro" id="IPR034544">
    <property type="entry name" value="hnRNPQ_RRM1"/>
</dbReference>
<feature type="compositionally biased region" description="Polar residues" evidence="19">
    <location>
        <begin position="151"/>
        <end position="160"/>
    </location>
</feature>
<evidence type="ECO:0000256" key="12">
    <source>
        <dbReference type="ARBA" id="ARBA00022848"/>
    </source>
</evidence>
<dbReference type="InterPro" id="IPR035979">
    <property type="entry name" value="RBD_domain_sf"/>
</dbReference>
<evidence type="ECO:0000256" key="19">
    <source>
        <dbReference type="SAM" id="MobiDB-lite"/>
    </source>
</evidence>
<evidence type="ECO:0000256" key="4">
    <source>
        <dbReference type="ARBA" id="ARBA00010883"/>
    </source>
</evidence>
<dbReference type="SUPFAM" id="SSF54928">
    <property type="entry name" value="RNA-binding domain, RBD"/>
    <property type="match status" value="3"/>
</dbReference>
<dbReference type="FunFam" id="3.30.70.330:FF:000027">
    <property type="entry name" value="Heterogeneous nuclear ribonucleoprotein q isoform"/>
    <property type="match status" value="1"/>
</dbReference>
<keyword evidence="6" id="KW-1017">Isopeptide bond</keyword>
<dbReference type="CDD" id="cd21066">
    <property type="entry name" value="NURR_hnRNPQ"/>
    <property type="match status" value="1"/>
</dbReference>
<dbReference type="Gene3D" id="3.30.70.330">
    <property type="match status" value="3"/>
</dbReference>
<comment type="caution">
    <text evidence="24">The sequence shown here is derived from an EMBL/GenBank/DDBJ whole genome shotgun (WGS) entry which is preliminary data.</text>
</comment>
<dbReference type="EMBL" id="JAROKS010000018">
    <property type="protein sequence ID" value="KAK1793281.1"/>
    <property type="molecule type" value="Genomic_DNA"/>
</dbReference>
<keyword evidence="7" id="KW-0507">mRNA processing</keyword>
<dbReference type="InterPro" id="IPR044926">
    <property type="entry name" value="RGS_subdomain_2"/>
</dbReference>
<dbReference type="Pfam" id="PF18360">
    <property type="entry name" value="hnRNP_Q_AcD"/>
    <property type="match status" value="1"/>
</dbReference>
<comment type="subcellular location">
    <subcellularLocation>
        <location evidence="2">Cytoplasm</location>
    </subcellularLocation>
    <subcellularLocation>
        <location evidence="1">Microsome</location>
    </subcellularLocation>
    <subcellularLocation>
        <location evidence="3">Nucleus</location>
        <location evidence="3">Nucleoplasm</location>
    </subcellularLocation>
</comment>
<dbReference type="FunFam" id="3.30.1520.10:FF:000007">
    <property type="entry name" value="sorting nexin-14 isoform X1"/>
    <property type="match status" value="1"/>
</dbReference>
<dbReference type="GO" id="GO:0005654">
    <property type="term" value="C:nucleoplasm"/>
    <property type="evidence" value="ECO:0007669"/>
    <property type="project" value="UniProtKB-SubCell"/>
</dbReference>
<dbReference type="PROSITE" id="PS50195">
    <property type="entry name" value="PX"/>
    <property type="match status" value="1"/>
</dbReference>
<dbReference type="PANTHER" id="PTHR22775:SF44">
    <property type="entry name" value="SORTING NEXIN-14"/>
    <property type="match status" value="1"/>
</dbReference>
<feature type="domain" description="RGS" evidence="21">
    <location>
        <begin position="867"/>
        <end position="999"/>
    </location>
</feature>
<evidence type="ECO:0000256" key="5">
    <source>
        <dbReference type="ARBA" id="ARBA00022490"/>
    </source>
</evidence>
<feature type="domain" description="PX" evidence="22">
    <location>
        <begin position="1091"/>
        <end position="1211"/>
    </location>
</feature>